<name>A0A4C1ZGT5_EUMVA</name>
<gene>
    <name evidence="2" type="ORF">EVAR_85755_1</name>
</gene>
<organism evidence="2 3">
    <name type="scientific">Eumeta variegata</name>
    <name type="common">Bagworm moth</name>
    <name type="synonym">Eumeta japonica</name>
    <dbReference type="NCBI Taxonomy" id="151549"/>
    <lineage>
        <taxon>Eukaryota</taxon>
        <taxon>Metazoa</taxon>
        <taxon>Ecdysozoa</taxon>
        <taxon>Arthropoda</taxon>
        <taxon>Hexapoda</taxon>
        <taxon>Insecta</taxon>
        <taxon>Pterygota</taxon>
        <taxon>Neoptera</taxon>
        <taxon>Endopterygota</taxon>
        <taxon>Lepidoptera</taxon>
        <taxon>Glossata</taxon>
        <taxon>Ditrysia</taxon>
        <taxon>Tineoidea</taxon>
        <taxon>Psychidae</taxon>
        <taxon>Oiketicinae</taxon>
        <taxon>Eumeta</taxon>
    </lineage>
</organism>
<dbReference type="EMBL" id="BGZK01001804">
    <property type="protein sequence ID" value="GBP86622.1"/>
    <property type="molecule type" value="Genomic_DNA"/>
</dbReference>
<feature type="region of interest" description="Disordered" evidence="1">
    <location>
        <begin position="53"/>
        <end position="101"/>
    </location>
</feature>
<evidence type="ECO:0000313" key="2">
    <source>
        <dbReference type="EMBL" id="GBP86622.1"/>
    </source>
</evidence>
<feature type="compositionally biased region" description="Low complexity" evidence="1">
    <location>
        <begin position="59"/>
        <end position="73"/>
    </location>
</feature>
<evidence type="ECO:0000256" key="1">
    <source>
        <dbReference type="SAM" id="MobiDB-lite"/>
    </source>
</evidence>
<keyword evidence="3" id="KW-1185">Reference proteome</keyword>
<dbReference type="Proteomes" id="UP000299102">
    <property type="component" value="Unassembled WGS sequence"/>
</dbReference>
<evidence type="ECO:0000313" key="3">
    <source>
        <dbReference type="Proteomes" id="UP000299102"/>
    </source>
</evidence>
<feature type="compositionally biased region" description="Basic and acidic residues" evidence="1">
    <location>
        <begin position="87"/>
        <end position="99"/>
    </location>
</feature>
<sequence>MTLPPPRVPLSPSASESSTYARGSLSVRSRSACEGDVLMSGFFLGEMSCGVAGLGGDNGSSSGSGEDAADTVVEPPPEPSRSVSSRSHGEGHDGSRFKDISSYALRPVVPTHVFDGDLNMDS</sequence>
<protein>
    <submittedName>
        <fullName evidence="2">Uncharacterized protein</fullName>
    </submittedName>
</protein>
<feature type="compositionally biased region" description="Polar residues" evidence="1">
    <location>
        <begin position="12"/>
        <end position="26"/>
    </location>
</feature>
<proteinExistence type="predicted"/>
<comment type="caution">
    <text evidence="2">The sequence shown here is derived from an EMBL/GenBank/DDBJ whole genome shotgun (WGS) entry which is preliminary data.</text>
</comment>
<reference evidence="2 3" key="1">
    <citation type="journal article" date="2019" name="Commun. Biol.">
        <title>The bagworm genome reveals a unique fibroin gene that provides high tensile strength.</title>
        <authorList>
            <person name="Kono N."/>
            <person name="Nakamura H."/>
            <person name="Ohtoshi R."/>
            <person name="Tomita M."/>
            <person name="Numata K."/>
            <person name="Arakawa K."/>
        </authorList>
    </citation>
    <scope>NUCLEOTIDE SEQUENCE [LARGE SCALE GENOMIC DNA]</scope>
</reference>
<accession>A0A4C1ZGT5</accession>
<dbReference type="AlphaFoldDB" id="A0A4C1ZGT5"/>
<feature type="region of interest" description="Disordered" evidence="1">
    <location>
        <begin position="1"/>
        <end position="26"/>
    </location>
</feature>